<dbReference type="CDD" id="cd00635">
    <property type="entry name" value="PLPDE_III_YBL036c_like"/>
    <property type="match status" value="1"/>
</dbReference>
<accession>A0A124IVW7</accession>
<dbReference type="AlphaFoldDB" id="A0A124IVW7"/>
<dbReference type="InterPro" id="IPR011078">
    <property type="entry name" value="PyrdxlP_homeostasis"/>
</dbReference>
<protein>
    <recommendedName>
        <fullName evidence="2">Pyridoxal phosphate homeostasis protein</fullName>
        <shortName evidence="2">PLP homeostasis protein</shortName>
    </recommendedName>
</protein>
<dbReference type="InterPro" id="IPR001608">
    <property type="entry name" value="Ala_racemase_N"/>
</dbReference>
<feature type="modified residue" description="N6-(pyridoxal phosphate)lysine" evidence="2 3">
    <location>
        <position position="44"/>
    </location>
</feature>
<comment type="function">
    <text evidence="2">Pyridoxal 5'-phosphate (PLP)-binding protein, which is involved in PLP homeostasis.</text>
</comment>
<dbReference type="GO" id="GO:0030170">
    <property type="term" value="F:pyridoxal phosphate binding"/>
    <property type="evidence" value="ECO:0007669"/>
    <property type="project" value="UniProtKB-UniRule"/>
</dbReference>
<dbReference type="FunFam" id="3.20.20.10:FF:000018">
    <property type="entry name" value="Pyridoxal phosphate homeostasis protein"/>
    <property type="match status" value="1"/>
</dbReference>
<evidence type="ECO:0000259" key="5">
    <source>
        <dbReference type="Pfam" id="PF01168"/>
    </source>
</evidence>
<dbReference type="HAMAP" id="MF_02087">
    <property type="entry name" value="PLP_homeostasis"/>
    <property type="match status" value="1"/>
</dbReference>
<dbReference type="NCBIfam" id="TIGR00044">
    <property type="entry name" value="YggS family pyridoxal phosphate-dependent enzyme"/>
    <property type="match status" value="1"/>
</dbReference>
<reference evidence="6 7" key="1">
    <citation type="submission" date="2015-12" db="EMBL/GenBank/DDBJ databases">
        <title>Draft genome sequence of Acidibacillus ferrooxidans ITV001, isolated from a chalcopyrite acid mine drainage site in Brazil.</title>
        <authorList>
            <person name="Dall'Agnol H."/>
            <person name="Nancucheo I."/>
            <person name="Johnson B."/>
            <person name="Oliveira R."/>
            <person name="Leite L."/>
            <person name="Pylro V."/>
            <person name="Nunes G.L."/>
            <person name="Tzotzos G."/>
            <person name="Fernandes G.R."/>
            <person name="Dutra J."/>
            <person name="Orellana S.C."/>
            <person name="Oliveira G."/>
        </authorList>
    </citation>
    <scope>NUCLEOTIDE SEQUENCE [LARGE SCALE GENOMIC DNA]</scope>
    <source>
        <strain evidence="7">ITV01</strain>
    </source>
</reference>
<sequence>MSDERDALASQRVARVMRVRERIEHACARAGRQPAEVRLIAVTKYISKEETAKLYELGLREMGENRWQVLREKISADLPVSWHFIGPLQTNKVKEVVRSVSYVHSLDRKKLADALSAEVQKAGVRIRALIQVNVTGEPQKSGVTPDQIDGLLEYVLEQDGIDVAGFMTIGVQGATEYDARATFSRLREIRDRAEARFHVKLPELSMGMSADFEWAIEEGATMVRVGRELTGDGKNLHDSI</sequence>
<dbReference type="PROSITE" id="PS01211">
    <property type="entry name" value="UPF0001"/>
    <property type="match status" value="1"/>
</dbReference>
<proteinExistence type="inferred from homology"/>
<dbReference type="OrthoDB" id="9804072at2"/>
<evidence type="ECO:0000256" key="4">
    <source>
        <dbReference type="RuleBase" id="RU004514"/>
    </source>
</evidence>
<dbReference type="PANTHER" id="PTHR10146">
    <property type="entry name" value="PROLINE SYNTHETASE CO-TRANSCRIBED BACTERIAL HOMOLOG PROTEIN"/>
    <property type="match status" value="1"/>
</dbReference>
<dbReference type="EMBL" id="LPVJ01000048">
    <property type="protein sequence ID" value="KUO95570.1"/>
    <property type="molecule type" value="Genomic_DNA"/>
</dbReference>
<comment type="cofactor">
    <cofactor evidence="3">
        <name>pyridoxal 5'-phosphate</name>
        <dbReference type="ChEBI" id="CHEBI:597326"/>
    </cofactor>
</comment>
<organism evidence="6 7">
    <name type="scientific">Ferroacidibacillus organovorans</name>
    <dbReference type="NCBI Taxonomy" id="1765683"/>
    <lineage>
        <taxon>Bacteria</taxon>
        <taxon>Bacillati</taxon>
        <taxon>Bacillota</taxon>
        <taxon>Bacilli</taxon>
        <taxon>Bacillales</taxon>
        <taxon>Alicyclobacillaceae</taxon>
        <taxon>Ferroacidibacillus</taxon>
    </lineage>
</organism>
<name>A0A124IVW7_9BACL</name>
<dbReference type="InterPro" id="IPR029066">
    <property type="entry name" value="PLP-binding_barrel"/>
</dbReference>
<comment type="caution">
    <text evidence="6">The sequence shown here is derived from an EMBL/GenBank/DDBJ whole genome shotgun (WGS) entry which is preliminary data.</text>
</comment>
<feature type="domain" description="Alanine racemase N-terminal" evidence="5">
    <location>
        <begin position="21"/>
        <end position="232"/>
    </location>
</feature>
<evidence type="ECO:0000256" key="2">
    <source>
        <dbReference type="HAMAP-Rule" id="MF_02087"/>
    </source>
</evidence>
<evidence type="ECO:0000256" key="3">
    <source>
        <dbReference type="PIRSR" id="PIRSR004848-1"/>
    </source>
</evidence>
<dbReference type="Gene3D" id="3.20.20.10">
    <property type="entry name" value="Alanine racemase"/>
    <property type="match status" value="1"/>
</dbReference>
<dbReference type="SUPFAM" id="SSF51419">
    <property type="entry name" value="PLP-binding barrel"/>
    <property type="match status" value="1"/>
</dbReference>
<dbReference type="PANTHER" id="PTHR10146:SF14">
    <property type="entry name" value="PYRIDOXAL PHOSPHATE HOMEOSTASIS PROTEIN"/>
    <property type="match status" value="1"/>
</dbReference>
<gene>
    <name evidence="6" type="ORF">ATW55_06725</name>
</gene>
<keyword evidence="7" id="KW-1185">Reference proteome</keyword>
<keyword evidence="1 2" id="KW-0663">Pyridoxal phosphate</keyword>
<dbReference type="Pfam" id="PF01168">
    <property type="entry name" value="Ala_racemase_N"/>
    <property type="match status" value="1"/>
</dbReference>
<dbReference type="PIRSF" id="PIRSF004848">
    <property type="entry name" value="YBL036c_PLPDEIII"/>
    <property type="match status" value="1"/>
</dbReference>
<comment type="similarity">
    <text evidence="2 4">Belongs to the pyridoxal phosphate-binding protein YggS/PROSC family.</text>
</comment>
<evidence type="ECO:0000256" key="1">
    <source>
        <dbReference type="ARBA" id="ARBA00022898"/>
    </source>
</evidence>
<evidence type="ECO:0000313" key="7">
    <source>
        <dbReference type="Proteomes" id="UP000053557"/>
    </source>
</evidence>
<dbReference type="RefSeq" id="WP_067716791.1">
    <property type="nucleotide sequence ID" value="NZ_LPVJ01000048.1"/>
</dbReference>
<evidence type="ECO:0000313" key="6">
    <source>
        <dbReference type="EMBL" id="KUO95570.1"/>
    </source>
</evidence>
<dbReference type="Proteomes" id="UP000053557">
    <property type="component" value="Unassembled WGS sequence"/>
</dbReference>